<evidence type="ECO:0000256" key="5">
    <source>
        <dbReference type="ARBA" id="ARBA00023085"/>
    </source>
</evidence>
<dbReference type="EMBL" id="AUSU01002126">
    <property type="protein sequence ID" value="EPS69429.1"/>
    <property type="molecule type" value="Genomic_DNA"/>
</dbReference>
<evidence type="ECO:0000256" key="2">
    <source>
        <dbReference type="ARBA" id="ARBA00008891"/>
    </source>
</evidence>
<evidence type="ECO:0000256" key="7">
    <source>
        <dbReference type="SAM" id="SignalP"/>
    </source>
</evidence>
<evidence type="ECO:0000256" key="3">
    <source>
        <dbReference type="ARBA" id="ARBA00013229"/>
    </source>
</evidence>
<organism evidence="9 10">
    <name type="scientific">Genlisea aurea</name>
    <dbReference type="NCBI Taxonomy" id="192259"/>
    <lineage>
        <taxon>Eukaryota</taxon>
        <taxon>Viridiplantae</taxon>
        <taxon>Streptophyta</taxon>
        <taxon>Embryophyta</taxon>
        <taxon>Tracheophyta</taxon>
        <taxon>Spermatophyta</taxon>
        <taxon>Magnoliopsida</taxon>
        <taxon>eudicotyledons</taxon>
        <taxon>Gunneridae</taxon>
        <taxon>Pentapetalae</taxon>
        <taxon>asterids</taxon>
        <taxon>lamiids</taxon>
        <taxon>Lamiales</taxon>
        <taxon>Lentibulariaceae</taxon>
        <taxon>Genlisea</taxon>
    </lineage>
</organism>
<dbReference type="SUPFAM" id="SSF51126">
    <property type="entry name" value="Pectin lyase-like"/>
    <property type="match status" value="1"/>
</dbReference>
<dbReference type="AlphaFoldDB" id="S8CQJ8"/>
<feature type="domain" description="Pectinesterase catalytic" evidence="8">
    <location>
        <begin position="64"/>
        <end position="300"/>
    </location>
</feature>
<keyword evidence="7" id="KW-0732">Signal</keyword>
<comment type="catalytic activity">
    <reaction evidence="6">
        <text>[(1-&gt;4)-alpha-D-galacturonosyl methyl ester](n) + n H2O = [(1-&gt;4)-alpha-D-galacturonosyl](n) + n methanol + n H(+)</text>
        <dbReference type="Rhea" id="RHEA:22380"/>
        <dbReference type="Rhea" id="RHEA-COMP:14570"/>
        <dbReference type="Rhea" id="RHEA-COMP:14573"/>
        <dbReference type="ChEBI" id="CHEBI:15377"/>
        <dbReference type="ChEBI" id="CHEBI:15378"/>
        <dbReference type="ChEBI" id="CHEBI:17790"/>
        <dbReference type="ChEBI" id="CHEBI:140522"/>
        <dbReference type="ChEBI" id="CHEBI:140523"/>
        <dbReference type="EC" id="3.1.1.11"/>
    </reaction>
</comment>
<accession>S8CQJ8</accession>
<dbReference type="GO" id="GO:0045490">
    <property type="term" value="P:pectin catabolic process"/>
    <property type="evidence" value="ECO:0007669"/>
    <property type="project" value="UniProtKB-UniPathway"/>
</dbReference>
<proteinExistence type="inferred from homology"/>
<dbReference type="GO" id="GO:0030599">
    <property type="term" value="F:pectinesterase activity"/>
    <property type="evidence" value="ECO:0007669"/>
    <property type="project" value="UniProtKB-EC"/>
</dbReference>
<dbReference type="EC" id="3.1.1.11" evidence="3"/>
<dbReference type="InterPro" id="IPR011050">
    <property type="entry name" value="Pectin_lyase_fold/virulence"/>
</dbReference>
<name>S8CQJ8_9LAMI</name>
<comment type="similarity">
    <text evidence="2">Belongs to the pectinesterase family.</text>
</comment>
<reference evidence="9 10" key="1">
    <citation type="journal article" date="2013" name="BMC Genomics">
        <title>The miniature genome of a carnivorous plant Genlisea aurea contains a low number of genes and short non-coding sequences.</title>
        <authorList>
            <person name="Leushkin E.V."/>
            <person name="Sutormin R.A."/>
            <person name="Nabieva E.R."/>
            <person name="Penin A.A."/>
            <person name="Kondrashov A.S."/>
            <person name="Logacheva M.D."/>
        </authorList>
    </citation>
    <scope>NUCLEOTIDE SEQUENCE [LARGE SCALE GENOMIC DNA]</scope>
</reference>
<evidence type="ECO:0000256" key="1">
    <source>
        <dbReference type="ARBA" id="ARBA00005184"/>
    </source>
</evidence>
<evidence type="ECO:0000259" key="8">
    <source>
        <dbReference type="Pfam" id="PF01095"/>
    </source>
</evidence>
<sequence>MTQGRRTLLHLLLVTAVYIARSEPEDELIPADKSQLDTWFNRNVGQKATLSTAVADAEAKTTVISVSKDGSGKFKTIGDALKSVPENNKNRVVIHIGPGNYTEKIRIERSKPHVTLYGDPKNMPVLVYGESAAKVNIIESATLIVEGDYFSAVNLVIVNSSPRPDGKIKLAQAAALRTSGDGASFYNCRFHGFQDTILDDAGRHLFKDCYIEGTVDFICGSGQSLYLNTEVHVIPGEPMGFITAHARKTTGDPGGYSFVHCRITGAGETAYLGRPWYPYARVIYSYSQLSDVVNPSGWSNGGNSN</sequence>
<dbReference type="PANTHER" id="PTHR31321:SF87">
    <property type="entry name" value="PECTINESTERASE 63-RELATED"/>
    <property type="match status" value="1"/>
</dbReference>
<feature type="chain" id="PRO_5011112393" description="pectinesterase" evidence="7">
    <location>
        <begin position="23"/>
        <end position="305"/>
    </location>
</feature>
<dbReference type="Gene3D" id="2.160.20.10">
    <property type="entry name" value="Single-stranded right-handed beta-helix, Pectin lyase-like"/>
    <property type="match status" value="1"/>
</dbReference>
<comment type="caution">
    <text evidence="9">The sequence shown here is derived from an EMBL/GenBank/DDBJ whole genome shotgun (WGS) entry which is preliminary data.</text>
</comment>
<feature type="non-terminal residue" evidence="9">
    <location>
        <position position="305"/>
    </location>
</feature>
<comment type="pathway">
    <text evidence="1">Glycan metabolism; pectin degradation; 2-dehydro-3-deoxy-D-gluconate from pectin: step 1/5.</text>
</comment>
<keyword evidence="5" id="KW-0063">Aspartyl esterase</keyword>
<evidence type="ECO:0000256" key="4">
    <source>
        <dbReference type="ARBA" id="ARBA00022801"/>
    </source>
</evidence>
<keyword evidence="4" id="KW-0378">Hydrolase</keyword>
<keyword evidence="10" id="KW-1185">Reference proteome</keyword>
<dbReference type="InterPro" id="IPR012334">
    <property type="entry name" value="Pectin_lyas_fold"/>
</dbReference>
<dbReference type="UniPathway" id="UPA00545">
    <property type="reaction ID" value="UER00823"/>
</dbReference>
<dbReference type="Pfam" id="PF01095">
    <property type="entry name" value="Pectinesterase"/>
    <property type="match status" value="1"/>
</dbReference>
<dbReference type="Proteomes" id="UP000015453">
    <property type="component" value="Unassembled WGS sequence"/>
</dbReference>
<dbReference type="GO" id="GO:0042545">
    <property type="term" value="P:cell wall modification"/>
    <property type="evidence" value="ECO:0007669"/>
    <property type="project" value="InterPro"/>
</dbReference>
<evidence type="ECO:0000256" key="6">
    <source>
        <dbReference type="ARBA" id="ARBA00047928"/>
    </source>
</evidence>
<feature type="signal peptide" evidence="7">
    <location>
        <begin position="1"/>
        <end position="22"/>
    </location>
</feature>
<evidence type="ECO:0000313" key="10">
    <source>
        <dbReference type="Proteomes" id="UP000015453"/>
    </source>
</evidence>
<protein>
    <recommendedName>
        <fullName evidence="3">pectinesterase</fullName>
        <ecNumber evidence="3">3.1.1.11</ecNumber>
    </recommendedName>
</protein>
<gene>
    <name evidence="9" type="ORF">M569_05334</name>
</gene>
<dbReference type="OrthoDB" id="2019149at2759"/>
<dbReference type="InterPro" id="IPR000070">
    <property type="entry name" value="Pectinesterase_cat"/>
</dbReference>
<evidence type="ECO:0000313" key="9">
    <source>
        <dbReference type="EMBL" id="EPS69429.1"/>
    </source>
</evidence>
<dbReference type="PANTHER" id="PTHR31321">
    <property type="entry name" value="ACYL-COA THIOESTER HYDROLASE YBHC-RELATED"/>
    <property type="match status" value="1"/>
</dbReference>